<evidence type="ECO:0000313" key="2">
    <source>
        <dbReference type="EMBL" id="SJL11055.1"/>
    </source>
</evidence>
<dbReference type="Proteomes" id="UP000219338">
    <property type="component" value="Unassembled WGS sequence"/>
</dbReference>
<evidence type="ECO:0000313" key="4">
    <source>
        <dbReference type="Proteomes" id="UP000219338"/>
    </source>
</evidence>
<evidence type="ECO:0000256" key="1">
    <source>
        <dbReference type="SAM" id="MobiDB-lite"/>
    </source>
</evidence>
<dbReference type="EMBL" id="FUEG01000013">
    <property type="protein sequence ID" value="SJL11055.1"/>
    <property type="molecule type" value="Genomic_DNA"/>
</dbReference>
<proteinExistence type="predicted"/>
<gene>
    <name evidence="2" type="ORF">ARMOST_14456</name>
    <name evidence="3" type="ORF">ARMOST_20236</name>
</gene>
<reference evidence="2" key="2">
    <citation type="submission" date="2017-01" db="EMBL/GenBank/DDBJ databases">
        <authorList>
            <person name="Mah S.A."/>
            <person name="Swanson W.J."/>
            <person name="Moy G.W."/>
            <person name="Vacquier V.D."/>
        </authorList>
    </citation>
    <scope>NUCLEOTIDE SEQUENCE [LARGE SCALE GENOMIC DNA]</scope>
    <source>
        <strain evidence="2">C18/9</strain>
    </source>
</reference>
<dbReference type="AlphaFoldDB" id="A0A284RQT9"/>
<evidence type="ECO:0000313" key="3">
    <source>
        <dbReference type="EMBL" id="SJL16707.1"/>
    </source>
</evidence>
<keyword evidence="4" id="KW-1185">Reference proteome</keyword>
<dbReference type="EMBL" id="FUEG01000037">
    <property type="protein sequence ID" value="SJL16707.1"/>
    <property type="molecule type" value="Genomic_DNA"/>
</dbReference>
<feature type="compositionally biased region" description="Polar residues" evidence="1">
    <location>
        <begin position="11"/>
        <end position="23"/>
    </location>
</feature>
<accession>A0A284RQT9</accession>
<protein>
    <submittedName>
        <fullName evidence="2">Uncharacterized protein</fullName>
    </submittedName>
</protein>
<feature type="region of interest" description="Disordered" evidence="1">
    <location>
        <begin position="1"/>
        <end position="23"/>
    </location>
</feature>
<sequence length="112" mass="11924">MNSCRPRDSTGYGTSVADGTSKPSASLTSLIFDKGTQTFRQILSAFPALTSVVSRWDGLRRRAAQAERASSGAGHYKLTNPQFPPRLGVPLVIAASDTLQKLNSQRKASSGV</sequence>
<name>A0A284RQT9_ARMOS</name>
<reference evidence="4" key="1">
    <citation type="journal article" date="2017" name="Nat. Ecol. Evol.">
        <title>Genome expansion and lineage-specific genetic innovations in the forest pathogenic fungi Armillaria.</title>
        <authorList>
            <person name="Sipos G."/>
            <person name="Prasanna A.N."/>
            <person name="Walter M.C."/>
            <person name="O'Connor E."/>
            <person name="Balint B."/>
            <person name="Krizsan K."/>
            <person name="Kiss B."/>
            <person name="Hess J."/>
            <person name="Varga T."/>
            <person name="Slot J."/>
            <person name="Riley R."/>
            <person name="Boka B."/>
            <person name="Rigling D."/>
            <person name="Barry K."/>
            <person name="Lee J."/>
            <person name="Mihaltcheva S."/>
            <person name="LaButti K."/>
            <person name="Lipzen A."/>
            <person name="Waldron R."/>
            <person name="Moloney N.M."/>
            <person name="Sperisen C."/>
            <person name="Kredics L."/>
            <person name="Vagvoelgyi C."/>
            <person name="Patrignani A."/>
            <person name="Fitzpatrick D."/>
            <person name="Nagy I."/>
            <person name="Doyle S."/>
            <person name="Anderson J.B."/>
            <person name="Grigoriev I.V."/>
            <person name="Gueldener U."/>
            <person name="Muensterkoetter M."/>
            <person name="Nagy L.G."/>
        </authorList>
    </citation>
    <scope>NUCLEOTIDE SEQUENCE [LARGE SCALE GENOMIC DNA]</scope>
    <source>
        <strain evidence="4">C18/9</strain>
    </source>
</reference>
<organism evidence="2 4">
    <name type="scientific">Armillaria ostoyae</name>
    <name type="common">Armillaria root rot fungus</name>
    <dbReference type="NCBI Taxonomy" id="47428"/>
    <lineage>
        <taxon>Eukaryota</taxon>
        <taxon>Fungi</taxon>
        <taxon>Dikarya</taxon>
        <taxon>Basidiomycota</taxon>
        <taxon>Agaricomycotina</taxon>
        <taxon>Agaricomycetes</taxon>
        <taxon>Agaricomycetidae</taxon>
        <taxon>Agaricales</taxon>
        <taxon>Marasmiineae</taxon>
        <taxon>Physalacriaceae</taxon>
        <taxon>Armillaria</taxon>
    </lineage>
</organism>